<reference evidence="7 8" key="1">
    <citation type="submission" date="2023-07" db="EMBL/GenBank/DDBJ databases">
        <title>Genomic Encyclopedia of Type Strains, Phase IV (KMG-IV): sequencing the most valuable type-strain genomes for metagenomic binning, comparative biology and taxonomic classification.</title>
        <authorList>
            <person name="Goeker M."/>
        </authorList>
    </citation>
    <scope>NUCLEOTIDE SEQUENCE [LARGE SCALE GENOMIC DNA]</scope>
    <source>
        <strain evidence="7 8">DSM 15448</strain>
    </source>
</reference>
<feature type="transmembrane region" description="Helical" evidence="5">
    <location>
        <begin position="44"/>
        <end position="61"/>
    </location>
</feature>
<evidence type="ECO:0000313" key="8">
    <source>
        <dbReference type="Proteomes" id="UP001236723"/>
    </source>
</evidence>
<evidence type="ECO:0000256" key="4">
    <source>
        <dbReference type="ARBA" id="ARBA00023136"/>
    </source>
</evidence>
<name>A0ABU0DWE9_9BACI</name>
<sequence>MLKIYYHSFFTSKTLVNFILSLPIYIVLYYLGLIDISNVGGPPVIYYLSMFVCIWVLVEAITKNNYIYLIFLYLMIYPLLQWYIMRDIVFLNFSLLGLIINYSLIYWIVLISRILVNKRLKVDRKIIYINWVVLIFAIFSVINAERIDVAINGVIYGGIIPYAIFLVISNIVENRRDIHLVLNTIFVVMLIHSLTTIILETQNIIYIALENERFSGIFTNSNQLAVLLVIAILIALYLNYQKFNTVYVVGIGVFIFLLLVTGSRGALLSLLVGMCLFLITIPITLKRLILFCVYALLIIPFILNASYLAEFSTTMSRFLDQGLNTPRVMIWDLTLEYINENNYMLWGTGIGNYYYNTFGQTGWTSAHNSLLNLATTLGVIGSVLYHYIIISHIKFKAIIKKDTLKVLPLVLLISVLFFMNFVAYELVLFRRYDEILMNMNTNGIVTHLWILLGLSTVINKYEKDQNIGSRQDHYFK</sequence>
<keyword evidence="4 5" id="KW-0472">Membrane</keyword>
<dbReference type="PANTHER" id="PTHR37422">
    <property type="entry name" value="TEICHURONIC ACID BIOSYNTHESIS PROTEIN TUAE"/>
    <property type="match status" value="1"/>
</dbReference>
<feature type="transmembrane region" description="Helical" evidence="5">
    <location>
        <begin position="444"/>
        <end position="461"/>
    </location>
</feature>
<evidence type="ECO:0000313" key="7">
    <source>
        <dbReference type="EMBL" id="MDQ0352755.1"/>
    </source>
</evidence>
<dbReference type="InterPro" id="IPR051533">
    <property type="entry name" value="WaaL-like"/>
</dbReference>
<comment type="caution">
    <text evidence="7">The sequence shown here is derived from an EMBL/GenBank/DDBJ whole genome shotgun (WGS) entry which is preliminary data.</text>
</comment>
<feature type="transmembrane region" description="Helical" evidence="5">
    <location>
        <begin position="245"/>
        <end position="260"/>
    </location>
</feature>
<dbReference type="EMBL" id="JAUSUP010000013">
    <property type="protein sequence ID" value="MDQ0352755.1"/>
    <property type="molecule type" value="Genomic_DNA"/>
</dbReference>
<organism evidence="7 8">
    <name type="scientific">Alkalibacillus filiformis</name>
    <dbReference type="NCBI Taxonomy" id="200990"/>
    <lineage>
        <taxon>Bacteria</taxon>
        <taxon>Bacillati</taxon>
        <taxon>Bacillota</taxon>
        <taxon>Bacilli</taxon>
        <taxon>Bacillales</taxon>
        <taxon>Bacillaceae</taxon>
        <taxon>Alkalibacillus</taxon>
    </lineage>
</organism>
<feature type="transmembrane region" description="Helical" evidence="5">
    <location>
        <begin position="90"/>
        <end position="115"/>
    </location>
</feature>
<dbReference type="Pfam" id="PF04932">
    <property type="entry name" value="Wzy_C"/>
    <property type="match status" value="1"/>
</dbReference>
<feature type="transmembrane region" description="Helical" evidence="5">
    <location>
        <begin position="180"/>
        <end position="199"/>
    </location>
</feature>
<evidence type="ECO:0000256" key="5">
    <source>
        <dbReference type="SAM" id="Phobius"/>
    </source>
</evidence>
<accession>A0ABU0DWE9</accession>
<evidence type="ECO:0000256" key="2">
    <source>
        <dbReference type="ARBA" id="ARBA00022692"/>
    </source>
</evidence>
<feature type="transmembrane region" description="Helical" evidence="5">
    <location>
        <begin position="370"/>
        <end position="390"/>
    </location>
</feature>
<feature type="transmembrane region" description="Helical" evidence="5">
    <location>
        <begin position="150"/>
        <end position="168"/>
    </location>
</feature>
<dbReference type="PANTHER" id="PTHR37422:SF13">
    <property type="entry name" value="LIPOPOLYSACCHARIDE BIOSYNTHESIS PROTEIN PA4999-RELATED"/>
    <property type="match status" value="1"/>
</dbReference>
<gene>
    <name evidence="7" type="ORF">J2R98_002606</name>
</gene>
<dbReference type="InterPro" id="IPR007016">
    <property type="entry name" value="O-antigen_ligase-rel_domated"/>
</dbReference>
<comment type="subcellular location">
    <subcellularLocation>
        <location evidence="1">Membrane</location>
        <topology evidence="1">Multi-pass membrane protein</topology>
    </subcellularLocation>
</comment>
<protein>
    <recommendedName>
        <fullName evidence="6">O-antigen ligase-related domain-containing protein</fullName>
    </recommendedName>
</protein>
<evidence type="ECO:0000256" key="1">
    <source>
        <dbReference type="ARBA" id="ARBA00004141"/>
    </source>
</evidence>
<feature type="transmembrane region" description="Helical" evidence="5">
    <location>
        <begin position="219"/>
        <end position="238"/>
    </location>
</feature>
<feature type="transmembrane region" description="Helical" evidence="5">
    <location>
        <begin position="288"/>
        <end position="309"/>
    </location>
</feature>
<feature type="transmembrane region" description="Helical" evidence="5">
    <location>
        <begin position="127"/>
        <end position="144"/>
    </location>
</feature>
<feature type="transmembrane region" description="Helical" evidence="5">
    <location>
        <begin position="66"/>
        <end position="84"/>
    </location>
</feature>
<keyword evidence="3 5" id="KW-1133">Transmembrane helix</keyword>
<feature type="domain" description="O-antigen ligase-related" evidence="6">
    <location>
        <begin position="253"/>
        <end position="385"/>
    </location>
</feature>
<keyword evidence="8" id="KW-1185">Reference proteome</keyword>
<dbReference type="Proteomes" id="UP001236723">
    <property type="component" value="Unassembled WGS sequence"/>
</dbReference>
<evidence type="ECO:0000259" key="6">
    <source>
        <dbReference type="Pfam" id="PF04932"/>
    </source>
</evidence>
<proteinExistence type="predicted"/>
<feature type="transmembrane region" description="Helical" evidence="5">
    <location>
        <begin position="12"/>
        <end position="32"/>
    </location>
</feature>
<evidence type="ECO:0000256" key="3">
    <source>
        <dbReference type="ARBA" id="ARBA00022989"/>
    </source>
</evidence>
<feature type="transmembrane region" description="Helical" evidence="5">
    <location>
        <begin position="402"/>
        <end position="424"/>
    </location>
</feature>
<feature type="transmembrane region" description="Helical" evidence="5">
    <location>
        <begin position="266"/>
        <end position="283"/>
    </location>
</feature>
<keyword evidence="2 5" id="KW-0812">Transmembrane</keyword>